<name>A0A1M7JK57_9BACT</name>
<evidence type="ECO:0000313" key="2">
    <source>
        <dbReference type="Proteomes" id="UP000184513"/>
    </source>
</evidence>
<dbReference type="EMBL" id="FRCY01000002">
    <property type="protein sequence ID" value="SHM53346.1"/>
    <property type="molecule type" value="Genomic_DNA"/>
</dbReference>
<accession>A0A1M7JK57</accession>
<proteinExistence type="predicted"/>
<reference evidence="1 2" key="1">
    <citation type="submission" date="2016-11" db="EMBL/GenBank/DDBJ databases">
        <authorList>
            <person name="Jaros S."/>
            <person name="Januszkiewicz K."/>
            <person name="Wedrychowicz H."/>
        </authorList>
    </citation>
    <scope>NUCLEOTIDE SEQUENCE [LARGE SCALE GENOMIC DNA]</scope>
    <source>
        <strain evidence="1 2">CGMCC 1.6102</strain>
    </source>
</reference>
<dbReference type="Proteomes" id="UP000184513">
    <property type="component" value="Unassembled WGS sequence"/>
</dbReference>
<evidence type="ECO:0000313" key="1">
    <source>
        <dbReference type="EMBL" id="SHM53346.1"/>
    </source>
</evidence>
<sequence>MIIEKFGTKQKNIPAQKPLGAEKRAETYKSFFCLEPDFLVNHIYPLTIA</sequence>
<keyword evidence="2" id="KW-1185">Reference proteome</keyword>
<dbReference type="STRING" id="388280.SAMN04488057_10251"/>
<organism evidence="1 2">
    <name type="scientific">Cyclobacterium lianum</name>
    <dbReference type="NCBI Taxonomy" id="388280"/>
    <lineage>
        <taxon>Bacteria</taxon>
        <taxon>Pseudomonadati</taxon>
        <taxon>Bacteroidota</taxon>
        <taxon>Cytophagia</taxon>
        <taxon>Cytophagales</taxon>
        <taxon>Cyclobacteriaceae</taxon>
        <taxon>Cyclobacterium</taxon>
    </lineage>
</organism>
<gene>
    <name evidence="1" type="ORF">SAMN04488057_10251</name>
</gene>
<dbReference type="AlphaFoldDB" id="A0A1M7JK57"/>
<protein>
    <submittedName>
        <fullName evidence="1">Uncharacterized protein</fullName>
    </submittedName>
</protein>